<dbReference type="CDD" id="cd01650">
    <property type="entry name" value="RT_nLTR_like"/>
    <property type="match status" value="1"/>
</dbReference>
<sequence length="1021" mass="116728">MRIRLMVEDDIPQQKSNQQSPELNNLILQNQLKIERVLLAVEHLRLHLRNMEEKQNKISSDPTDIKSCYECQKNARNSNTHIENQVNVVKTALDRLDQDLAQNKRDEDVCKINDTHNEEPETQPEVIIRIKVGVKTRKRNTPNKEIKSKEKQKPSQPTINTIQSMCNISGNNTSETVYNEDIDQIKNQQDPYEHMMAATIQKKSKNQQANNEQNSHQQIDSKANKEAEEHWLFKFEKEEFKTLFPNHDTYARFSDEEDEISHASRIRGFGGVAILWDNSISTFIKRLPDGNQRIVAIQIEAKPKPICLINVYLPSRGKDQAKTKYMEALDSLREMIIKYRDTHLLIIGGDMNGYLFRKPENDHDKALKSFMAEQDLTIPKQYPETATFFHHDGKASATIDYFITPRNQTAESIGDIQNMGLQPLNTSDHSLIMGKIKVEKLANTPKTIPSQITFKKPKWDKCDKKVYNQTIEELLETNKAPVHCKFDIALDVMHLTNVLHEAGTASIPKYNAQKQNVTRTKGRGAWNHEIEEASKAAKIAYHKWKTTGSQRNPNNQLYQDMKSKKKKFRQLQRQAQSRIRETKYNNIMESQEFNQKLFYKFIKEQRTTRHGETDVIIVDDEILDDDDKILNGWKKHFETLATPMDNGEYDKDVQHLINIDCLLIEELIKGQTSKQLILKVNDNVIRKAVWKLSNGKAPDHLGLTAEHLKFGGEAAITYITSIILNIITYCYIPENLQTGLLTPVLKKDKDSKLPGNYRGIAVTPVLSKILETVLQDDTNDELKATQSRLQRGFTEETSPVNAGLIVTEGINEACDQNISAGVVTLDAEKAFDKLDHQILLRKVFHSGIKDTRWLLIKLLQTEANTKVKWKGNLSKIFQSRQGIRQGAKLSPSLYKRYNNQLLQTLQLHDAGAKIGTTFIGAPTVADDIALIAFNPIDLQCALNIVNDSTKIDKVTINSSKSDAVIFNTKRGREPQEWKIGNETITEVQETTHIGIVRNTNKKNDIESRIEKGRRTMYALLG</sequence>
<feature type="compositionally biased region" description="Basic and acidic residues" evidence="1">
    <location>
        <begin position="142"/>
        <end position="153"/>
    </location>
</feature>
<feature type="region of interest" description="Disordered" evidence="1">
    <location>
        <begin position="137"/>
        <end position="159"/>
    </location>
</feature>
<dbReference type="AlphaFoldDB" id="A0A8S3Q2L1"/>
<feature type="domain" description="Reverse transcriptase" evidence="2">
    <location>
        <begin position="725"/>
        <end position="983"/>
    </location>
</feature>
<dbReference type="SUPFAM" id="SSF56219">
    <property type="entry name" value="DNase I-like"/>
    <property type="match status" value="1"/>
</dbReference>
<accession>A0A8S3Q2L1</accession>
<dbReference type="InterPro" id="IPR000477">
    <property type="entry name" value="RT_dom"/>
</dbReference>
<evidence type="ECO:0000259" key="2">
    <source>
        <dbReference type="PROSITE" id="PS50878"/>
    </source>
</evidence>
<organism evidence="3 4">
    <name type="scientific">Mytilus edulis</name>
    <name type="common">Blue mussel</name>
    <dbReference type="NCBI Taxonomy" id="6550"/>
    <lineage>
        <taxon>Eukaryota</taxon>
        <taxon>Metazoa</taxon>
        <taxon>Spiralia</taxon>
        <taxon>Lophotrochozoa</taxon>
        <taxon>Mollusca</taxon>
        <taxon>Bivalvia</taxon>
        <taxon>Autobranchia</taxon>
        <taxon>Pteriomorphia</taxon>
        <taxon>Mytilida</taxon>
        <taxon>Mytiloidea</taxon>
        <taxon>Mytilidae</taxon>
        <taxon>Mytilinae</taxon>
        <taxon>Mytilus</taxon>
    </lineage>
</organism>
<evidence type="ECO:0000313" key="3">
    <source>
        <dbReference type="EMBL" id="CAG2188731.1"/>
    </source>
</evidence>
<dbReference type="InterPro" id="IPR036691">
    <property type="entry name" value="Endo/exonu/phosph_ase_sf"/>
</dbReference>
<dbReference type="PROSITE" id="PS50878">
    <property type="entry name" value="RT_POL"/>
    <property type="match status" value="1"/>
</dbReference>
<gene>
    <name evidence="3" type="ORF">MEDL_4139</name>
</gene>
<dbReference type="Pfam" id="PF00078">
    <property type="entry name" value="RVT_1"/>
    <property type="match status" value="1"/>
</dbReference>
<name>A0A8S3Q2L1_MYTED</name>
<dbReference type="OrthoDB" id="10014409at2759"/>
<dbReference type="Proteomes" id="UP000683360">
    <property type="component" value="Unassembled WGS sequence"/>
</dbReference>
<reference evidence="3" key="1">
    <citation type="submission" date="2021-03" db="EMBL/GenBank/DDBJ databases">
        <authorList>
            <person name="Bekaert M."/>
        </authorList>
    </citation>
    <scope>NUCLEOTIDE SEQUENCE</scope>
</reference>
<dbReference type="EMBL" id="CAJPWZ010000273">
    <property type="protein sequence ID" value="CAG2188731.1"/>
    <property type="molecule type" value="Genomic_DNA"/>
</dbReference>
<dbReference type="PANTHER" id="PTHR19446">
    <property type="entry name" value="REVERSE TRANSCRIPTASES"/>
    <property type="match status" value="1"/>
</dbReference>
<evidence type="ECO:0000313" key="4">
    <source>
        <dbReference type="Proteomes" id="UP000683360"/>
    </source>
</evidence>
<proteinExistence type="predicted"/>
<dbReference type="Gene3D" id="3.60.10.10">
    <property type="entry name" value="Endonuclease/exonuclease/phosphatase"/>
    <property type="match status" value="1"/>
</dbReference>
<keyword evidence="4" id="KW-1185">Reference proteome</keyword>
<protein>
    <recommendedName>
        <fullName evidence="2">Reverse transcriptase domain-containing protein</fullName>
    </recommendedName>
</protein>
<evidence type="ECO:0000256" key="1">
    <source>
        <dbReference type="SAM" id="MobiDB-lite"/>
    </source>
</evidence>
<comment type="caution">
    <text evidence="3">The sequence shown here is derived from an EMBL/GenBank/DDBJ whole genome shotgun (WGS) entry which is preliminary data.</text>
</comment>